<evidence type="ECO:0008006" key="3">
    <source>
        <dbReference type="Google" id="ProtNLM"/>
    </source>
</evidence>
<sequence length="191" mass="22094">MQNDRKSFLLVLSARDYVFVRDRFAQLRGPDATNYLHLWHLGGHGHHDDLCYVGSDCLGIVLFNFLLFSAWHFEKSACSFCPYVSETFYWTLTLECLRLPTLLKGLHQSWPCPRGKKLKISSDIAIFEKGLGGCSDAERKVDFLIESRQLKIHEKNYTTHDLELGLSSGVRSQVWETLFIWELRDGVHRSQ</sequence>
<dbReference type="Proteomes" id="UP001151760">
    <property type="component" value="Unassembled WGS sequence"/>
</dbReference>
<organism evidence="1 2">
    <name type="scientific">Tanacetum coccineum</name>
    <dbReference type="NCBI Taxonomy" id="301880"/>
    <lineage>
        <taxon>Eukaryota</taxon>
        <taxon>Viridiplantae</taxon>
        <taxon>Streptophyta</taxon>
        <taxon>Embryophyta</taxon>
        <taxon>Tracheophyta</taxon>
        <taxon>Spermatophyta</taxon>
        <taxon>Magnoliopsida</taxon>
        <taxon>eudicotyledons</taxon>
        <taxon>Gunneridae</taxon>
        <taxon>Pentapetalae</taxon>
        <taxon>asterids</taxon>
        <taxon>campanulids</taxon>
        <taxon>Asterales</taxon>
        <taxon>Asteraceae</taxon>
        <taxon>Asteroideae</taxon>
        <taxon>Anthemideae</taxon>
        <taxon>Anthemidinae</taxon>
        <taxon>Tanacetum</taxon>
    </lineage>
</organism>
<evidence type="ECO:0000313" key="2">
    <source>
        <dbReference type="Proteomes" id="UP001151760"/>
    </source>
</evidence>
<protein>
    <recommendedName>
        <fullName evidence="3">Reverse transcriptase RNase H-like domain-containing protein</fullName>
    </recommendedName>
</protein>
<evidence type="ECO:0000313" key="1">
    <source>
        <dbReference type="EMBL" id="GJT55906.1"/>
    </source>
</evidence>
<reference evidence="1" key="1">
    <citation type="journal article" date="2022" name="Int. J. Mol. Sci.">
        <title>Draft Genome of Tanacetum Coccineum: Genomic Comparison of Closely Related Tanacetum-Family Plants.</title>
        <authorList>
            <person name="Yamashiro T."/>
            <person name="Shiraishi A."/>
            <person name="Nakayama K."/>
            <person name="Satake H."/>
        </authorList>
    </citation>
    <scope>NUCLEOTIDE SEQUENCE</scope>
</reference>
<proteinExistence type="predicted"/>
<keyword evidence="2" id="KW-1185">Reference proteome</keyword>
<comment type="caution">
    <text evidence="1">The sequence shown here is derived from an EMBL/GenBank/DDBJ whole genome shotgun (WGS) entry which is preliminary data.</text>
</comment>
<dbReference type="EMBL" id="BQNB010016798">
    <property type="protein sequence ID" value="GJT55906.1"/>
    <property type="molecule type" value="Genomic_DNA"/>
</dbReference>
<accession>A0ABQ5EXX3</accession>
<reference evidence="1" key="2">
    <citation type="submission" date="2022-01" db="EMBL/GenBank/DDBJ databases">
        <authorList>
            <person name="Yamashiro T."/>
            <person name="Shiraishi A."/>
            <person name="Satake H."/>
            <person name="Nakayama K."/>
        </authorList>
    </citation>
    <scope>NUCLEOTIDE SEQUENCE</scope>
</reference>
<gene>
    <name evidence="1" type="ORF">Tco_0990960</name>
</gene>
<name>A0ABQ5EXX3_9ASTR</name>